<reference evidence="2 3" key="1">
    <citation type="submission" date="2018-04" db="EMBL/GenBank/DDBJ databases">
        <authorList>
            <person name="Vogel A."/>
        </authorList>
    </citation>
    <scope>NUCLEOTIDE SEQUENCE [LARGE SCALE GENOMIC DNA]</scope>
</reference>
<organism evidence="2 3">
    <name type="scientific">Cuscuta campestris</name>
    <dbReference type="NCBI Taxonomy" id="132261"/>
    <lineage>
        <taxon>Eukaryota</taxon>
        <taxon>Viridiplantae</taxon>
        <taxon>Streptophyta</taxon>
        <taxon>Embryophyta</taxon>
        <taxon>Tracheophyta</taxon>
        <taxon>Spermatophyta</taxon>
        <taxon>Magnoliopsida</taxon>
        <taxon>eudicotyledons</taxon>
        <taxon>Gunneridae</taxon>
        <taxon>Pentapetalae</taxon>
        <taxon>asterids</taxon>
        <taxon>lamiids</taxon>
        <taxon>Solanales</taxon>
        <taxon>Convolvulaceae</taxon>
        <taxon>Cuscuteae</taxon>
        <taxon>Cuscuta</taxon>
        <taxon>Cuscuta subgen. Grammica</taxon>
        <taxon>Cuscuta sect. Cleistogrammica</taxon>
    </lineage>
</organism>
<keyword evidence="3" id="KW-1185">Reference proteome</keyword>
<evidence type="ECO:0000256" key="1">
    <source>
        <dbReference type="SAM" id="MobiDB-lite"/>
    </source>
</evidence>
<dbReference type="AlphaFoldDB" id="A0A484KQS1"/>
<name>A0A484KQS1_9ASTE</name>
<evidence type="ECO:0000313" key="2">
    <source>
        <dbReference type="EMBL" id="VFQ66845.1"/>
    </source>
</evidence>
<proteinExistence type="predicted"/>
<dbReference type="Proteomes" id="UP000595140">
    <property type="component" value="Unassembled WGS sequence"/>
</dbReference>
<accession>A0A484KQS1</accession>
<protein>
    <submittedName>
        <fullName evidence="2">Uncharacterized protein</fullName>
    </submittedName>
</protein>
<feature type="region of interest" description="Disordered" evidence="1">
    <location>
        <begin position="44"/>
        <end position="65"/>
    </location>
</feature>
<evidence type="ECO:0000313" key="3">
    <source>
        <dbReference type="Proteomes" id="UP000595140"/>
    </source>
</evidence>
<feature type="compositionally biased region" description="Basic and acidic residues" evidence="1">
    <location>
        <begin position="46"/>
        <end position="65"/>
    </location>
</feature>
<gene>
    <name evidence="2" type="ORF">CCAM_LOCUS8621</name>
</gene>
<sequence length="82" mass="9354">MMGYKHVVHQWAVNRIEVIYMAACKKLYDMQAMIDMLLPYKGSGTKSDKGKDNGEGDSHPGTTRDMEFYLDGVSHIFQDSYT</sequence>
<dbReference type="EMBL" id="OOIL02000560">
    <property type="protein sequence ID" value="VFQ66845.1"/>
    <property type="molecule type" value="Genomic_DNA"/>
</dbReference>